<dbReference type="EMBL" id="JAAABM010000010">
    <property type="protein sequence ID" value="KAF7674836.1"/>
    <property type="molecule type" value="Genomic_DNA"/>
</dbReference>
<comment type="caution">
    <text evidence="1">The sequence shown here is derived from an EMBL/GenBank/DDBJ whole genome shotgun (WGS) entry which is preliminary data.</text>
</comment>
<proteinExistence type="predicted"/>
<dbReference type="RefSeq" id="XP_038785131.1">
    <property type="nucleotide sequence ID" value="XM_038932643.1"/>
</dbReference>
<reference evidence="1" key="1">
    <citation type="submission" date="2020-01" db="EMBL/GenBank/DDBJ databases">
        <authorList>
            <person name="Feng Z.H.Z."/>
        </authorList>
    </citation>
    <scope>NUCLEOTIDE SEQUENCE</scope>
    <source>
        <strain evidence="1">CBS107.38</strain>
    </source>
</reference>
<protein>
    <submittedName>
        <fullName evidence="1">Uncharacterized protein</fullName>
    </submittedName>
</protein>
<reference evidence="1" key="2">
    <citation type="submission" date="2020-08" db="EMBL/GenBank/DDBJ databases">
        <title>Draft Genome Sequence of Cumin Blight Pathogen Alternaria burnsii.</title>
        <authorList>
            <person name="Feng Z."/>
        </authorList>
    </citation>
    <scope>NUCLEOTIDE SEQUENCE</scope>
    <source>
        <strain evidence="1">CBS107.38</strain>
    </source>
</reference>
<keyword evidence="2" id="KW-1185">Reference proteome</keyword>
<dbReference type="AlphaFoldDB" id="A0A8H7B0C9"/>
<sequence>MHPSQTSLARQFSYRKHSHAIPCPFGLEKTLSDKANTARYLSVSLARMIFSDIERVSSFQIGDCPS</sequence>
<organism evidence="1 2">
    <name type="scientific">Alternaria burnsii</name>
    <dbReference type="NCBI Taxonomy" id="1187904"/>
    <lineage>
        <taxon>Eukaryota</taxon>
        <taxon>Fungi</taxon>
        <taxon>Dikarya</taxon>
        <taxon>Ascomycota</taxon>
        <taxon>Pezizomycotina</taxon>
        <taxon>Dothideomycetes</taxon>
        <taxon>Pleosporomycetidae</taxon>
        <taxon>Pleosporales</taxon>
        <taxon>Pleosporineae</taxon>
        <taxon>Pleosporaceae</taxon>
        <taxon>Alternaria</taxon>
        <taxon>Alternaria sect. Alternaria</taxon>
    </lineage>
</organism>
<name>A0A8H7B0C9_9PLEO</name>
<gene>
    <name evidence="1" type="ORF">GT037_007596</name>
</gene>
<dbReference type="Proteomes" id="UP000596902">
    <property type="component" value="Unassembled WGS sequence"/>
</dbReference>
<evidence type="ECO:0000313" key="2">
    <source>
        <dbReference type="Proteomes" id="UP000596902"/>
    </source>
</evidence>
<accession>A0A8H7B0C9</accession>
<dbReference type="GeneID" id="62205821"/>
<evidence type="ECO:0000313" key="1">
    <source>
        <dbReference type="EMBL" id="KAF7674836.1"/>
    </source>
</evidence>